<feature type="domain" description="Xylose isomerase-like TIM barrel" evidence="1">
    <location>
        <begin position="46"/>
        <end position="276"/>
    </location>
</feature>
<proteinExistence type="predicted"/>
<reference evidence="2" key="1">
    <citation type="submission" date="2019-08" db="EMBL/GenBank/DDBJ databases">
        <authorList>
            <person name="Kucharzyk K."/>
            <person name="Murdoch R.W."/>
            <person name="Higgins S."/>
            <person name="Loffler F."/>
        </authorList>
    </citation>
    <scope>NUCLEOTIDE SEQUENCE</scope>
</reference>
<dbReference type="PANTHER" id="PTHR12110">
    <property type="entry name" value="HYDROXYPYRUVATE ISOMERASE"/>
    <property type="match status" value="1"/>
</dbReference>
<organism evidence="2">
    <name type="scientific">bioreactor metagenome</name>
    <dbReference type="NCBI Taxonomy" id="1076179"/>
    <lineage>
        <taxon>unclassified sequences</taxon>
        <taxon>metagenomes</taxon>
        <taxon>ecological metagenomes</taxon>
    </lineage>
</organism>
<dbReference type="InterPro" id="IPR050312">
    <property type="entry name" value="IolE/XylAMocC-like"/>
</dbReference>
<accession>A0A644WGJ0</accession>
<evidence type="ECO:0000259" key="1">
    <source>
        <dbReference type="Pfam" id="PF01261"/>
    </source>
</evidence>
<dbReference type="Pfam" id="PF01261">
    <property type="entry name" value="AP_endonuc_2"/>
    <property type="match status" value="1"/>
</dbReference>
<sequence length="292" mass="32330">MKQIGLRAHDLGTFNSIEDLASEVGRYGTSIPIQLALKKVLRNAPDASAYTEAFIVSIREALAVHGSYVGVFGCYINPVHPDKAVRDEQLSRFESHLKYARLLGCPLVGTETGSLTPDCSYNPDTADPKVLDVFYRSIERLLEAAVKYDAIVGVEAVSKQHTISTIKRMADLVEKFDTPHLKVIYDPTNLVPWIGIAEQDGACRGIPSPQAQKDFFCSALDAFGSKIAAIHVKDYRLNEQGFKIGDLTVGQGVLDWKFLFSELRRRNIEVPALLEDLTVSTLNETLALLRTY</sequence>
<gene>
    <name evidence="2" type="ORF">SDC9_48840</name>
</gene>
<dbReference type="InterPro" id="IPR036237">
    <property type="entry name" value="Xyl_isomerase-like_sf"/>
</dbReference>
<comment type="caution">
    <text evidence="2">The sequence shown here is derived from an EMBL/GenBank/DDBJ whole genome shotgun (WGS) entry which is preliminary data.</text>
</comment>
<protein>
    <recommendedName>
        <fullName evidence="1">Xylose isomerase-like TIM barrel domain-containing protein</fullName>
    </recommendedName>
</protein>
<evidence type="ECO:0000313" key="2">
    <source>
        <dbReference type="EMBL" id="MPM02591.1"/>
    </source>
</evidence>
<dbReference type="EMBL" id="VSSQ01000881">
    <property type="protein sequence ID" value="MPM02591.1"/>
    <property type="molecule type" value="Genomic_DNA"/>
</dbReference>
<dbReference type="Gene3D" id="3.20.20.150">
    <property type="entry name" value="Divalent-metal-dependent TIM barrel enzymes"/>
    <property type="match status" value="1"/>
</dbReference>
<name>A0A644WGJ0_9ZZZZ</name>
<dbReference type="InterPro" id="IPR013022">
    <property type="entry name" value="Xyl_isomerase-like_TIM-brl"/>
</dbReference>
<dbReference type="SUPFAM" id="SSF51658">
    <property type="entry name" value="Xylose isomerase-like"/>
    <property type="match status" value="1"/>
</dbReference>
<dbReference type="AlphaFoldDB" id="A0A644WGJ0"/>